<reference evidence="1" key="1">
    <citation type="journal article" date="2014" name="Front. Microbiol.">
        <title>High frequency of phylogenetically diverse reductive dehalogenase-homologous genes in deep subseafloor sedimentary metagenomes.</title>
        <authorList>
            <person name="Kawai M."/>
            <person name="Futagami T."/>
            <person name="Toyoda A."/>
            <person name="Takaki Y."/>
            <person name="Nishi S."/>
            <person name="Hori S."/>
            <person name="Arai W."/>
            <person name="Tsubouchi T."/>
            <person name="Morono Y."/>
            <person name="Uchiyama I."/>
            <person name="Ito T."/>
            <person name="Fujiyama A."/>
            <person name="Inagaki F."/>
            <person name="Takami H."/>
        </authorList>
    </citation>
    <scope>NUCLEOTIDE SEQUENCE</scope>
    <source>
        <strain evidence="1">Expedition CK06-06</strain>
    </source>
</reference>
<protein>
    <submittedName>
        <fullName evidence="1">Uncharacterized protein</fullName>
    </submittedName>
</protein>
<organism evidence="1">
    <name type="scientific">marine sediment metagenome</name>
    <dbReference type="NCBI Taxonomy" id="412755"/>
    <lineage>
        <taxon>unclassified sequences</taxon>
        <taxon>metagenomes</taxon>
        <taxon>ecological metagenomes</taxon>
    </lineage>
</organism>
<accession>X0UJR1</accession>
<gene>
    <name evidence="1" type="ORF">S01H1_42349</name>
</gene>
<proteinExistence type="predicted"/>
<comment type="caution">
    <text evidence="1">The sequence shown here is derived from an EMBL/GenBank/DDBJ whole genome shotgun (WGS) entry which is preliminary data.</text>
</comment>
<sequence length="126" mass="14429">DFRVDTIAASAGEIYEITFYSIYLFQSAAGTLLLAPTQDSDIFMGEDDLYNVFLEECRWDIANQLQGKNASFDKTGAEDRLFGTAKDPGLYHQYKIDHPSEAIKLQNVYYDINLFKKSRRGSSFRF</sequence>
<dbReference type="EMBL" id="BARS01026923">
    <property type="protein sequence ID" value="GAG06034.1"/>
    <property type="molecule type" value="Genomic_DNA"/>
</dbReference>
<dbReference type="AlphaFoldDB" id="X0UJR1"/>
<name>X0UJR1_9ZZZZ</name>
<evidence type="ECO:0000313" key="1">
    <source>
        <dbReference type="EMBL" id="GAG06034.1"/>
    </source>
</evidence>
<feature type="non-terminal residue" evidence="1">
    <location>
        <position position="1"/>
    </location>
</feature>